<protein>
    <submittedName>
        <fullName evidence="1">Uncharacterized protein</fullName>
    </submittedName>
</protein>
<dbReference type="Proteomes" id="UP001164929">
    <property type="component" value="Chromosome 14"/>
</dbReference>
<comment type="caution">
    <text evidence="1">The sequence shown here is derived from an EMBL/GenBank/DDBJ whole genome shotgun (WGS) entry which is preliminary data.</text>
</comment>
<dbReference type="EMBL" id="JAQIZT010000014">
    <property type="protein sequence ID" value="KAJ6973672.1"/>
    <property type="molecule type" value="Genomic_DNA"/>
</dbReference>
<evidence type="ECO:0000313" key="1">
    <source>
        <dbReference type="EMBL" id="KAJ6973672.1"/>
    </source>
</evidence>
<accession>A0AAD6PZN4</accession>
<keyword evidence="2" id="KW-1185">Reference proteome</keyword>
<proteinExistence type="predicted"/>
<reference evidence="1" key="1">
    <citation type="journal article" date="2023" name="Mol. Ecol. Resour.">
        <title>Chromosome-level genome assembly of a triploid poplar Populus alba 'Berolinensis'.</title>
        <authorList>
            <person name="Chen S."/>
            <person name="Yu Y."/>
            <person name="Wang X."/>
            <person name="Wang S."/>
            <person name="Zhang T."/>
            <person name="Zhou Y."/>
            <person name="He R."/>
            <person name="Meng N."/>
            <person name="Wang Y."/>
            <person name="Liu W."/>
            <person name="Liu Z."/>
            <person name="Liu J."/>
            <person name="Guo Q."/>
            <person name="Huang H."/>
            <person name="Sederoff R.R."/>
            <person name="Wang G."/>
            <person name="Qu G."/>
            <person name="Chen S."/>
        </authorList>
    </citation>
    <scope>NUCLEOTIDE SEQUENCE</scope>
    <source>
        <strain evidence="1">SC-2020</strain>
    </source>
</reference>
<gene>
    <name evidence="1" type="ORF">NC653_033878</name>
</gene>
<organism evidence="1 2">
    <name type="scientific">Populus alba x Populus x berolinensis</name>
    <dbReference type="NCBI Taxonomy" id="444605"/>
    <lineage>
        <taxon>Eukaryota</taxon>
        <taxon>Viridiplantae</taxon>
        <taxon>Streptophyta</taxon>
        <taxon>Embryophyta</taxon>
        <taxon>Tracheophyta</taxon>
        <taxon>Spermatophyta</taxon>
        <taxon>Magnoliopsida</taxon>
        <taxon>eudicotyledons</taxon>
        <taxon>Gunneridae</taxon>
        <taxon>Pentapetalae</taxon>
        <taxon>rosids</taxon>
        <taxon>fabids</taxon>
        <taxon>Malpighiales</taxon>
        <taxon>Salicaceae</taxon>
        <taxon>Saliceae</taxon>
        <taxon>Populus</taxon>
    </lineage>
</organism>
<sequence>MQRAIKVGLPAHRILLSCLGVKWTYLYFYQFV</sequence>
<name>A0AAD6PZN4_9ROSI</name>
<evidence type="ECO:0000313" key="2">
    <source>
        <dbReference type="Proteomes" id="UP001164929"/>
    </source>
</evidence>
<dbReference type="AlphaFoldDB" id="A0AAD6PZN4"/>